<dbReference type="AlphaFoldDB" id="A0A1H8K207"/>
<dbReference type="InterPro" id="IPR050509">
    <property type="entry name" value="CoA-transferase_III"/>
</dbReference>
<dbReference type="InterPro" id="IPR044855">
    <property type="entry name" value="CoA-Trfase_III_dom3_sf"/>
</dbReference>
<keyword evidence="3" id="KW-1185">Reference proteome</keyword>
<accession>A0A1H8K207</accession>
<evidence type="ECO:0000313" key="2">
    <source>
        <dbReference type="EMBL" id="SEN87003.1"/>
    </source>
</evidence>
<name>A0A1H8K207_9BACI</name>
<organism evidence="2 3">
    <name type="scientific">Mesobacillus persicus</name>
    <dbReference type="NCBI Taxonomy" id="930146"/>
    <lineage>
        <taxon>Bacteria</taxon>
        <taxon>Bacillati</taxon>
        <taxon>Bacillota</taxon>
        <taxon>Bacilli</taxon>
        <taxon>Bacillales</taxon>
        <taxon>Bacillaceae</taxon>
        <taxon>Mesobacillus</taxon>
    </lineage>
</organism>
<dbReference type="RefSeq" id="WP_090750186.1">
    <property type="nucleotide sequence ID" value="NZ_FOBW01000024.1"/>
</dbReference>
<dbReference type="GO" id="GO:0016740">
    <property type="term" value="F:transferase activity"/>
    <property type="evidence" value="ECO:0007669"/>
    <property type="project" value="UniProtKB-KW"/>
</dbReference>
<proteinExistence type="predicted"/>
<dbReference type="PANTHER" id="PTHR48228:SF5">
    <property type="entry name" value="ALPHA-METHYLACYL-COA RACEMASE"/>
    <property type="match status" value="1"/>
</dbReference>
<dbReference type="STRING" id="930146.SAMN05192533_12412"/>
<dbReference type="Gene3D" id="3.40.50.10540">
    <property type="entry name" value="Crotonobetainyl-coa:carnitine coa-transferase, domain 1"/>
    <property type="match status" value="1"/>
</dbReference>
<evidence type="ECO:0000256" key="1">
    <source>
        <dbReference type="SAM" id="MobiDB-lite"/>
    </source>
</evidence>
<gene>
    <name evidence="2" type="ORF">SAMN05192533_12412</name>
</gene>
<dbReference type="InterPro" id="IPR003673">
    <property type="entry name" value="CoA-Trfase_fam_III"/>
</dbReference>
<keyword evidence="2" id="KW-0808">Transferase</keyword>
<dbReference type="Proteomes" id="UP000198553">
    <property type="component" value="Unassembled WGS sequence"/>
</dbReference>
<dbReference type="PANTHER" id="PTHR48228">
    <property type="entry name" value="SUCCINYL-COA--D-CITRAMALATE COA-TRANSFERASE"/>
    <property type="match status" value="1"/>
</dbReference>
<sequence>MLEGIRIIDFTNYLPGPYATLRLGDLGAEIIKIEPPEGDPARSTGTSKEEEGPVFRAHNRGKKSVILNLKSKGGRDAALKLIEEADAVIESFRPHVMERFGLGFDEVSEVNPGIVYVSITGFGKDGTMAELGSHDLNYMALSGVLAQLKDEEGRPVHPSTTFADFIGGMAAAERILAGLVSRMKTGKGSYHCLSLTDTMASLMTNHVLIENKTGYSQGVEVLNGTIVSYGLYETKDERYVSIGALEPKFWNHFCQAAGREDWIPAHFSRAQAENPVYREIQEFFKSKTLAEWTKFGQEVDCCLAPVLETGEMANHPYFRDRGVVYDSPVGDRQVKMHSDLAGNQTAVPPVKGEHNQCVLNKMDSF</sequence>
<dbReference type="InterPro" id="IPR023606">
    <property type="entry name" value="CoA-Trfase_III_dom_1_sf"/>
</dbReference>
<dbReference type="SUPFAM" id="SSF89796">
    <property type="entry name" value="CoA-transferase family III (CaiB/BaiF)"/>
    <property type="match status" value="1"/>
</dbReference>
<reference evidence="3" key="1">
    <citation type="submission" date="2016-10" db="EMBL/GenBank/DDBJ databases">
        <authorList>
            <person name="Varghese N."/>
            <person name="Submissions S."/>
        </authorList>
    </citation>
    <scope>NUCLEOTIDE SEQUENCE [LARGE SCALE GENOMIC DNA]</scope>
    <source>
        <strain evidence="3">B48,IBRC-M 10115,DSM 25386,CECT 8001</strain>
    </source>
</reference>
<protein>
    <submittedName>
        <fullName evidence="2">Crotonobetainyl-CoA:carnitine CoA-transferase CaiB</fullName>
    </submittedName>
</protein>
<dbReference type="Gene3D" id="3.30.1540.10">
    <property type="entry name" value="formyl-coa transferase, domain 3"/>
    <property type="match status" value="1"/>
</dbReference>
<feature type="region of interest" description="Disordered" evidence="1">
    <location>
        <begin position="34"/>
        <end position="53"/>
    </location>
</feature>
<dbReference type="EMBL" id="FOBW01000024">
    <property type="protein sequence ID" value="SEN87003.1"/>
    <property type="molecule type" value="Genomic_DNA"/>
</dbReference>
<dbReference type="OrthoDB" id="9797653at2"/>
<evidence type="ECO:0000313" key="3">
    <source>
        <dbReference type="Proteomes" id="UP000198553"/>
    </source>
</evidence>
<dbReference type="Pfam" id="PF02515">
    <property type="entry name" value="CoA_transf_3"/>
    <property type="match status" value="1"/>
</dbReference>